<keyword evidence="9 18" id="KW-0460">Magnesium</keyword>
<evidence type="ECO:0000256" key="8">
    <source>
        <dbReference type="ARBA" id="ARBA00022840"/>
    </source>
</evidence>
<feature type="binding site" evidence="18">
    <location>
        <position position="648"/>
    </location>
    <ligand>
        <name>Mg(2+)</name>
        <dbReference type="ChEBI" id="CHEBI:18420"/>
    </ligand>
</feature>
<feature type="binding site" evidence="18">
    <location>
        <position position="1067"/>
    </location>
    <ligand>
        <name>Mg(2+)</name>
        <dbReference type="ChEBI" id="CHEBI:18420"/>
    </ligand>
</feature>
<comment type="catalytic activity">
    <reaction evidence="15">
        <text>a 1,2-diacyl-sn-glycero-3-phosphoethanolamine(out) + ATP + H2O = a 1,2-diacyl-sn-glycero-3-phosphoethanolamine(in) + ADP + phosphate + H(+)</text>
        <dbReference type="Rhea" id="RHEA:66132"/>
        <dbReference type="ChEBI" id="CHEBI:15377"/>
        <dbReference type="ChEBI" id="CHEBI:15378"/>
        <dbReference type="ChEBI" id="CHEBI:30616"/>
        <dbReference type="ChEBI" id="CHEBI:43474"/>
        <dbReference type="ChEBI" id="CHEBI:64612"/>
        <dbReference type="ChEBI" id="CHEBI:456216"/>
    </reaction>
    <physiologicalReaction direction="left-to-right" evidence="15">
        <dbReference type="Rhea" id="RHEA:66133"/>
    </physiologicalReaction>
</comment>
<dbReference type="SUPFAM" id="SSF81653">
    <property type="entry name" value="Calcium ATPase, transduction domain A"/>
    <property type="match status" value="1"/>
</dbReference>
<dbReference type="InterPro" id="IPR044492">
    <property type="entry name" value="P_typ_ATPase_HD_dom"/>
</dbReference>
<feature type="binding site" evidence="17">
    <location>
        <position position="951"/>
    </location>
    <ligand>
        <name>ATP</name>
        <dbReference type="ChEBI" id="CHEBI:30616"/>
    </ligand>
</feature>
<dbReference type="GO" id="GO:0000287">
    <property type="term" value="F:magnesium ion binding"/>
    <property type="evidence" value="ECO:0007669"/>
    <property type="project" value="UniProtKB-UniRule"/>
</dbReference>
<organism evidence="23 24">
    <name type="scientific">Lepraria neglecta</name>
    <dbReference type="NCBI Taxonomy" id="209136"/>
    <lineage>
        <taxon>Eukaryota</taxon>
        <taxon>Fungi</taxon>
        <taxon>Dikarya</taxon>
        <taxon>Ascomycota</taxon>
        <taxon>Pezizomycotina</taxon>
        <taxon>Lecanoromycetes</taxon>
        <taxon>OSLEUM clade</taxon>
        <taxon>Lecanoromycetidae</taxon>
        <taxon>Lecanorales</taxon>
        <taxon>Lecanorineae</taxon>
        <taxon>Stereocaulaceae</taxon>
        <taxon>Lepraria</taxon>
    </lineage>
</organism>
<keyword evidence="11 19" id="KW-1133">Transmembrane helix</keyword>
<feature type="region of interest" description="Disordered" evidence="20">
    <location>
        <begin position="142"/>
        <end position="174"/>
    </location>
</feature>
<feature type="domain" description="P-type ATPase N-terminal" evidence="21">
    <location>
        <begin position="176"/>
        <end position="223"/>
    </location>
</feature>
<keyword evidence="13 19" id="KW-0472">Membrane</keyword>
<dbReference type="PANTHER" id="PTHR24092">
    <property type="entry name" value="PROBABLE PHOSPHOLIPID-TRANSPORTING ATPASE"/>
    <property type="match status" value="1"/>
</dbReference>
<evidence type="ECO:0000256" key="3">
    <source>
        <dbReference type="ARBA" id="ARBA00008109"/>
    </source>
</evidence>
<keyword evidence="7 17" id="KW-0547">Nucleotide-binding</keyword>
<evidence type="ECO:0000256" key="12">
    <source>
        <dbReference type="ARBA" id="ARBA00023055"/>
    </source>
</evidence>
<feature type="binding site" evidence="17">
    <location>
        <position position="650"/>
    </location>
    <ligand>
        <name>ATP</name>
        <dbReference type="ChEBI" id="CHEBI:30616"/>
    </ligand>
</feature>
<feature type="binding site" evidence="17">
    <location>
        <position position="1043"/>
    </location>
    <ligand>
        <name>ATP</name>
        <dbReference type="ChEBI" id="CHEBI:30616"/>
    </ligand>
</feature>
<feature type="binding site" evidence="17">
    <location>
        <position position="762"/>
    </location>
    <ligand>
        <name>ATP</name>
        <dbReference type="ChEBI" id="CHEBI:30616"/>
    </ligand>
</feature>
<dbReference type="GO" id="GO:0005886">
    <property type="term" value="C:plasma membrane"/>
    <property type="evidence" value="ECO:0007669"/>
    <property type="project" value="TreeGrafter"/>
</dbReference>
<feature type="binding site" evidence="17">
    <location>
        <position position="806"/>
    </location>
    <ligand>
        <name>ATP</name>
        <dbReference type="ChEBI" id="CHEBI:30616"/>
    </ligand>
</feature>
<protein>
    <recommendedName>
        <fullName evidence="19">Phospholipid-transporting ATPase</fullName>
        <ecNumber evidence="19">7.6.2.1</ecNumber>
    </recommendedName>
</protein>
<dbReference type="InterPro" id="IPR032630">
    <property type="entry name" value="P_typ_ATPase_c"/>
</dbReference>
<dbReference type="GO" id="GO:0006897">
    <property type="term" value="P:endocytosis"/>
    <property type="evidence" value="ECO:0007669"/>
    <property type="project" value="TreeGrafter"/>
</dbReference>
<dbReference type="PRINTS" id="PR00119">
    <property type="entry name" value="CATATPASE"/>
</dbReference>
<feature type="binding site" evidence="17">
    <location>
        <position position="870"/>
    </location>
    <ligand>
        <name>ATP</name>
        <dbReference type="ChEBI" id="CHEBI:30616"/>
    </ligand>
</feature>
<proteinExistence type="inferred from homology"/>
<keyword evidence="4" id="KW-0813">Transport</keyword>
<feature type="region of interest" description="Disordered" evidence="20">
    <location>
        <begin position="1"/>
        <end position="130"/>
    </location>
</feature>
<comment type="cofactor">
    <cofactor evidence="1 18">
        <name>Mg(2+)</name>
        <dbReference type="ChEBI" id="CHEBI:18420"/>
    </cofactor>
</comment>
<dbReference type="Gene3D" id="3.40.50.1000">
    <property type="entry name" value="HAD superfamily/HAD-like"/>
    <property type="match status" value="2"/>
</dbReference>
<dbReference type="SFLD" id="SFLDG00002">
    <property type="entry name" value="C1.7:_P-type_atpase_like"/>
    <property type="match status" value="1"/>
</dbReference>
<dbReference type="Pfam" id="PF16212">
    <property type="entry name" value="PhoLip_ATPase_C"/>
    <property type="match status" value="1"/>
</dbReference>
<dbReference type="Proteomes" id="UP001276659">
    <property type="component" value="Unassembled WGS sequence"/>
</dbReference>
<feature type="region of interest" description="Disordered" evidence="20">
    <location>
        <begin position="701"/>
        <end position="720"/>
    </location>
</feature>
<feature type="binding site" evidence="17">
    <location>
        <position position="648"/>
    </location>
    <ligand>
        <name>ATP</name>
        <dbReference type="ChEBI" id="CHEBI:30616"/>
    </ligand>
</feature>
<reference evidence="23" key="1">
    <citation type="submission" date="2022-11" db="EMBL/GenBank/DDBJ databases">
        <title>Chromosomal genome sequence assembly and mating type (MAT) locus characterization of the leprose asexual lichenized fungus Lepraria neglecta (Nyl.) Erichsen.</title>
        <authorList>
            <person name="Allen J.L."/>
            <person name="Pfeffer B."/>
        </authorList>
    </citation>
    <scope>NUCLEOTIDE SEQUENCE</scope>
    <source>
        <strain evidence="23">Allen 5258</strain>
    </source>
</reference>
<dbReference type="PANTHER" id="PTHR24092:SF5">
    <property type="entry name" value="PHOSPHOLIPID-TRANSPORTING ATPASE"/>
    <property type="match status" value="1"/>
</dbReference>
<dbReference type="GO" id="GO:0006890">
    <property type="term" value="P:retrograde vesicle-mediated transport, Golgi to endoplasmic reticulum"/>
    <property type="evidence" value="ECO:0007669"/>
    <property type="project" value="TreeGrafter"/>
</dbReference>
<name>A0AAD9Z0Y3_9LECA</name>
<dbReference type="Gene3D" id="1.20.1110.10">
    <property type="entry name" value="Calcium-transporting ATPase, transmembrane domain"/>
    <property type="match status" value="1"/>
</dbReference>
<comment type="subcellular location">
    <subcellularLocation>
        <location evidence="2">Endosome membrane</location>
        <topology evidence="2">Multi-pass membrane protein</topology>
    </subcellularLocation>
    <subcellularLocation>
        <location evidence="19">Membrane</location>
        <topology evidence="19">Multi-pass membrane protein</topology>
    </subcellularLocation>
</comment>
<feature type="active site" description="4-aspartylphosphate intermediate" evidence="16">
    <location>
        <position position="648"/>
    </location>
</feature>
<dbReference type="GO" id="GO:0010008">
    <property type="term" value="C:endosome membrane"/>
    <property type="evidence" value="ECO:0007669"/>
    <property type="project" value="UniProtKB-SubCell"/>
</dbReference>
<dbReference type="NCBIfam" id="TIGR01652">
    <property type="entry name" value="ATPase-Plipid"/>
    <property type="match status" value="1"/>
</dbReference>
<dbReference type="GO" id="GO:0045332">
    <property type="term" value="P:phospholipid translocation"/>
    <property type="evidence" value="ECO:0007669"/>
    <property type="project" value="TreeGrafter"/>
</dbReference>
<dbReference type="SUPFAM" id="SSF81665">
    <property type="entry name" value="Calcium ATPase, transmembrane domain M"/>
    <property type="match status" value="1"/>
</dbReference>
<dbReference type="Gene3D" id="2.70.150.10">
    <property type="entry name" value="Calcium-transporting ATPase, cytoplasmic transduction domain A"/>
    <property type="match status" value="2"/>
</dbReference>
<feature type="compositionally biased region" description="Polar residues" evidence="20">
    <location>
        <begin position="152"/>
        <end position="170"/>
    </location>
</feature>
<dbReference type="SFLD" id="SFLDF00027">
    <property type="entry name" value="p-type_atpase"/>
    <property type="match status" value="1"/>
</dbReference>
<dbReference type="GO" id="GO:0005802">
    <property type="term" value="C:trans-Golgi network"/>
    <property type="evidence" value="ECO:0007669"/>
    <property type="project" value="TreeGrafter"/>
</dbReference>
<dbReference type="InterPro" id="IPR036412">
    <property type="entry name" value="HAD-like_sf"/>
</dbReference>
<feature type="binding site" evidence="17">
    <location>
        <position position="1067"/>
    </location>
    <ligand>
        <name>ATP</name>
        <dbReference type="ChEBI" id="CHEBI:30616"/>
    </ligand>
</feature>
<dbReference type="InterPro" id="IPR006539">
    <property type="entry name" value="P-type_ATPase_IV"/>
</dbReference>
<dbReference type="SUPFAM" id="SSF56784">
    <property type="entry name" value="HAD-like"/>
    <property type="match status" value="1"/>
</dbReference>
<comment type="similarity">
    <text evidence="3 19">Belongs to the cation transport ATPase (P-type) (TC 3.A.3) family. Type IV subfamily.</text>
</comment>
<evidence type="ECO:0000256" key="16">
    <source>
        <dbReference type="PIRSR" id="PIRSR606539-1"/>
    </source>
</evidence>
<evidence type="ECO:0000256" key="18">
    <source>
        <dbReference type="PIRSR" id="PIRSR606539-3"/>
    </source>
</evidence>
<feature type="compositionally biased region" description="Basic residues" evidence="20">
    <location>
        <begin position="280"/>
        <end position="297"/>
    </location>
</feature>
<dbReference type="InterPro" id="IPR018303">
    <property type="entry name" value="ATPase_P-typ_P_site"/>
</dbReference>
<keyword evidence="24" id="KW-1185">Reference proteome</keyword>
<keyword evidence="10 19" id="KW-1278">Translocase</keyword>
<dbReference type="InterPro" id="IPR023298">
    <property type="entry name" value="ATPase_P-typ_TM_dom_sf"/>
</dbReference>
<feature type="transmembrane region" description="Helical" evidence="19">
    <location>
        <begin position="1256"/>
        <end position="1280"/>
    </location>
</feature>
<evidence type="ECO:0000256" key="11">
    <source>
        <dbReference type="ARBA" id="ARBA00022989"/>
    </source>
</evidence>
<dbReference type="GO" id="GO:0016887">
    <property type="term" value="F:ATP hydrolysis activity"/>
    <property type="evidence" value="ECO:0007669"/>
    <property type="project" value="InterPro"/>
</dbReference>
<feature type="binding site" evidence="18">
    <location>
        <position position="1063"/>
    </location>
    <ligand>
        <name>Mg(2+)</name>
        <dbReference type="ChEBI" id="CHEBI:18420"/>
    </ligand>
</feature>
<dbReference type="GO" id="GO:0140326">
    <property type="term" value="F:ATPase-coupled intramembrane lipid transporter activity"/>
    <property type="evidence" value="ECO:0007669"/>
    <property type="project" value="UniProtKB-EC"/>
</dbReference>
<dbReference type="InterPro" id="IPR023299">
    <property type="entry name" value="ATPase_P-typ_cyto_dom_N"/>
</dbReference>
<feature type="domain" description="P-type ATPase C-terminal" evidence="22">
    <location>
        <begin position="1090"/>
        <end position="1317"/>
    </location>
</feature>
<feature type="transmembrane region" description="Helical" evidence="19">
    <location>
        <begin position="1153"/>
        <end position="1172"/>
    </location>
</feature>
<evidence type="ECO:0000256" key="20">
    <source>
        <dbReference type="SAM" id="MobiDB-lite"/>
    </source>
</evidence>
<keyword evidence="5 19" id="KW-0812">Transmembrane</keyword>
<feature type="binding site" evidence="17">
    <location>
        <position position="1037"/>
    </location>
    <ligand>
        <name>ATP</name>
        <dbReference type="ChEBI" id="CHEBI:30616"/>
    </ligand>
</feature>
<evidence type="ECO:0000256" key="2">
    <source>
        <dbReference type="ARBA" id="ARBA00004337"/>
    </source>
</evidence>
<gene>
    <name evidence="23" type="ORF">OEA41_008884</name>
</gene>
<dbReference type="InterPro" id="IPR001757">
    <property type="entry name" value="P_typ_ATPase"/>
</dbReference>
<evidence type="ECO:0000313" key="23">
    <source>
        <dbReference type="EMBL" id="KAK3169501.1"/>
    </source>
</evidence>
<evidence type="ECO:0000256" key="6">
    <source>
        <dbReference type="ARBA" id="ARBA00022723"/>
    </source>
</evidence>
<keyword evidence="6 18" id="KW-0479">Metal-binding</keyword>
<dbReference type="InterPro" id="IPR023214">
    <property type="entry name" value="HAD_sf"/>
</dbReference>
<evidence type="ECO:0000256" key="13">
    <source>
        <dbReference type="ARBA" id="ARBA00023136"/>
    </source>
</evidence>
<evidence type="ECO:0000256" key="10">
    <source>
        <dbReference type="ARBA" id="ARBA00022967"/>
    </source>
</evidence>
<feature type="binding site" evidence="18">
    <location>
        <position position="650"/>
    </location>
    <ligand>
        <name>Mg(2+)</name>
        <dbReference type="ChEBI" id="CHEBI:18420"/>
    </ligand>
</feature>
<evidence type="ECO:0000256" key="5">
    <source>
        <dbReference type="ARBA" id="ARBA00022692"/>
    </source>
</evidence>
<evidence type="ECO:0000256" key="17">
    <source>
        <dbReference type="PIRSR" id="PIRSR606539-2"/>
    </source>
</evidence>
<accession>A0AAD9Z0Y3</accession>
<feature type="region of interest" description="Disordered" evidence="20">
    <location>
        <begin position="401"/>
        <end position="427"/>
    </location>
</feature>
<feature type="transmembrane region" description="Helical" evidence="19">
    <location>
        <begin position="1202"/>
        <end position="1224"/>
    </location>
</feature>
<comment type="caution">
    <text evidence="19">Lacks conserved residue(s) required for the propagation of feature annotation.</text>
</comment>
<dbReference type="GO" id="GO:0005524">
    <property type="term" value="F:ATP binding"/>
    <property type="evidence" value="ECO:0007669"/>
    <property type="project" value="UniProtKB-UniRule"/>
</dbReference>
<dbReference type="InterPro" id="IPR008250">
    <property type="entry name" value="ATPase_P-typ_transduc_dom_A_sf"/>
</dbReference>
<dbReference type="NCBIfam" id="TIGR01494">
    <property type="entry name" value="ATPase_P-type"/>
    <property type="match status" value="2"/>
</dbReference>
<evidence type="ECO:0000259" key="21">
    <source>
        <dbReference type="Pfam" id="PF16209"/>
    </source>
</evidence>
<dbReference type="SUPFAM" id="SSF81660">
    <property type="entry name" value="Metal cation-transporting ATPase, ATP-binding domain N"/>
    <property type="match status" value="1"/>
</dbReference>
<feature type="transmembrane region" description="Helical" evidence="19">
    <location>
        <begin position="1286"/>
        <end position="1308"/>
    </location>
</feature>
<evidence type="ECO:0000256" key="14">
    <source>
        <dbReference type="ARBA" id="ARBA00034036"/>
    </source>
</evidence>
<dbReference type="InterPro" id="IPR032631">
    <property type="entry name" value="P-type_ATPase_N"/>
</dbReference>
<evidence type="ECO:0000256" key="19">
    <source>
        <dbReference type="RuleBase" id="RU362033"/>
    </source>
</evidence>
<dbReference type="FunFam" id="3.40.50.1000:FF:000009">
    <property type="entry name" value="Phospholipid-transporting ATPase"/>
    <property type="match status" value="1"/>
</dbReference>
<keyword evidence="12" id="KW-0445">Lipid transport</keyword>
<dbReference type="PROSITE" id="PS00154">
    <property type="entry name" value="ATPASE_E1_E2"/>
    <property type="match status" value="1"/>
</dbReference>
<feature type="binding site" evidence="17">
    <location>
        <position position="841"/>
    </location>
    <ligand>
        <name>ATP</name>
        <dbReference type="ChEBI" id="CHEBI:30616"/>
    </ligand>
</feature>
<feature type="binding site" evidence="17">
    <location>
        <position position="1066"/>
    </location>
    <ligand>
        <name>ATP</name>
        <dbReference type="ChEBI" id="CHEBI:30616"/>
    </ligand>
</feature>
<evidence type="ECO:0000313" key="24">
    <source>
        <dbReference type="Proteomes" id="UP001276659"/>
    </source>
</evidence>
<sequence length="1326" mass="146023">MSRPHQYHQPNAPDSPDDSESDVELDLQELDPVTAQNRHELHIDGYRKPEQTERQIPLRSLRVGRTRGFGRQKYSHDGYGGEHDSQGLLDETKGQRDSAGSLGTAEDDAPLLQSDGRRRSGVYGDGGRRGFLSSQLRLPSFMSGEQGPDGTSAENTRTTQSSATSRNISIGQYPPPRFPPNAISNAKYTVWSFLPRTLYNEFSFFFNMYFLLVALSQIIPSLRIGFLSTYTAPLAFVLAVTLGKEALDDIARRRRDAEANKEEYTVLRLQDRSKMEAGKRSGRRRSQLQAKKGHTRGASKGTRLDAIEEEEENLGEGNQDALHNIEVDEIDIKSRDLKVGDVVKLGKDQRVPADLVILKSYAAESSIAPFSTPVSQAGLSEQTGLLDESDVEPPIADNSIAEAKSGSSTWSESPPPSADGGGAGETFIRTDQLDGETDWKLRLVSPLTQSLDPRDFTRLKIVAGKPSREVNEFVGTVELAPKAPQLNATGEGANVDGTLQSAPLTIDNTAWANTVLASNATVLAVVVYTGAQTRQALSTSPSRSKAGLLEHEINNLTKILCALTLTLSIILVAVRGIEGRPGQDWYVAVTRFLILFSTIVPISLRVNLDMGKTVYARFIERDRDIPGTVVRTSTIPEELGRIEYLLSDKTGTLTQNEMDLKKIHVGTVSYANEAMDEVRSYVRQVFSAGVSSDVTQPASLITPSSNTLSGSTGASTTRTRREIGSRVRDLVLALALCHNVTPSTEDQDGHSVTTYQASSPDEIAIVRWAESVGLRLLHRDRHTITLQSVDTSRVVVRVKILEVFPFTSAGKRMGIILQYFQGSKSTVATADIPAEIWFYQKGADTVMTSIVAANDWLDEETANMAREGLRTLVVGRKKLSVQQYQEFSTRYKQASLSLQNRDSSMARVVKDYLEHNLELLGVTGVEDKLQKDVKSSLELLRNAGIKIWMLTGDKVETARCVAISAKLVSRTQYIHTVTQLSSASAPSAALDALSFLRSKPDSTALLIDGDSLSHFLTYHRQDFVSVAVLLPAVIACRCSPTQKADIATLIRKFTKKRVLCIGDGGNDVSMIQAADVGVGIVGKEGRQASLAADFSITTFHHLTKLLVWHGRNSYKRSAKLAQFVIHRGLIISVCQTFYSIATQLQPHALYRDWLLVGYATVYTMAPVFSLVLDKDVDEGLANLYPELYKELTTGRSLSYRTFFVWVAVSIYQGGIIQGLSQILVDLDSDRMVSVSFTVLVINELIMVAFEIVTWHWIMAASILGTTLIYVGSVPFLGGYFDLRYVWSWAFAWRVAAISAISLIPPYCIKVLRRTLKPPSYRKVQGL</sequence>
<dbReference type="FunFam" id="3.40.1110.10:FF:000067">
    <property type="entry name" value="Phospholipid-transporting ATPase"/>
    <property type="match status" value="1"/>
</dbReference>
<dbReference type="SFLD" id="SFLDS00003">
    <property type="entry name" value="Haloacid_Dehalogenase"/>
    <property type="match status" value="1"/>
</dbReference>
<feature type="binding site" evidence="17">
    <location>
        <position position="649"/>
    </location>
    <ligand>
        <name>ATP</name>
        <dbReference type="ChEBI" id="CHEBI:30616"/>
    </ligand>
</feature>
<feature type="compositionally biased region" description="Basic and acidic residues" evidence="20">
    <location>
        <begin position="37"/>
        <end position="53"/>
    </location>
</feature>
<evidence type="ECO:0000256" key="1">
    <source>
        <dbReference type="ARBA" id="ARBA00001946"/>
    </source>
</evidence>
<feature type="binding site" evidence="17">
    <location>
        <position position="953"/>
    </location>
    <ligand>
        <name>ATP</name>
        <dbReference type="ChEBI" id="CHEBI:30616"/>
    </ligand>
</feature>
<comment type="catalytic activity">
    <reaction evidence="14 19">
        <text>ATP + H2O + phospholipidSide 1 = ADP + phosphate + phospholipidSide 2.</text>
        <dbReference type="EC" id="7.6.2.1"/>
    </reaction>
</comment>
<evidence type="ECO:0000256" key="4">
    <source>
        <dbReference type="ARBA" id="ARBA00022448"/>
    </source>
</evidence>
<evidence type="ECO:0000256" key="9">
    <source>
        <dbReference type="ARBA" id="ARBA00022842"/>
    </source>
</evidence>
<feature type="transmembrane region" description="Helical" evidence="19">
    <location>
        <begin position="1230"/>
        <end position="1249"/>
    </location>
</feature>
<evidence type="ECO:0000256" key="7">
    <source>
        <dbReference type="ARBA" id="ARBA00022741"/>
    </source>
</evidence>
<dbReference type="EC" id="7.6.2.1" evidence="19"/>
<keyword evidence="8 17" id="KW-0067">ATP-binding</keyword>
<dbReference type="EMBL" id="JASNWA010000009">
    <property type="protein sequence ID" value="KAK3169501.1"/>
    <property type="molecule type" value="Genomic_DNA"/>
</dbReference>
<dbReference type="Pfam" id="PF13246">
    <property type="entry name" value="Cation_ATPase"/>
    <property type="match status" value="1"/>
</dbReference>
<feature type="compositionally biased region" description="Basic and acidic residues" evidence="20">
    <location>
        <begin position="74"/>
        <end position="96"/>
    </location>
</feature>
<feature type="region of interest" description="Disordered" evidence="20">
    <location>
        <begin position="274"/>
        <end position="305"/>
    </location>
</feature>
<feature type="binding site" evidence="17">
    <location>
        <position position="952"/>
    </location>
    <ligand>
        <name>ATP</name>
        <dbReference type="ChEBI" id="CHEBI:30616"/>
    </ligand>
</feature>
<feature type="compositionally biased region" description="Acidic residues" evidence="20">
    <location>
        <begin position="15"/>
        <end position="29"/>
    </location>
</feature>
<comment type="caution">
    <text evidence="23">The sequence shown here is derived from an EMBL/GenBank/DDBJ whole genome shotgun (WGS) entry which is preliminary data.</text>
</comment>
<feature type="compositionally biased region" description="Low complexity" evidence="20">
    <location>
        <begin position="704"/>
        <end position="717"/>
    </location>
</feature>
<evidence type="ECO:0000259" key="22">
    <source>
        <dbReference type="Pfam" id="PF16212"/>
    </source>
</evidence>
<evidence type="ECO:0000256" key="15">
    <source>
        <dbReference type="ARBA" id="ARBA00049128"/>
    </source>
</evidence>
<dbReference type="Pfam" id="PF16209">
    <property type="entry name" value="PhoLip_ATPase_N"/>
    <property type="match status" value="1"/>
</dbReference>